<reference evidence="17" key="1">
    <citation type="submission" date="2007-04" db="EMBL/GenBank/DDBJ databases">
        <title>Annotation of Pediculus humanus corporis strain USDA.</title>
        <authorList>
            <person name="Kirkness E."/>
            <person name="Hannick L."/>
            <person name="Hass B."/>
            <person name="Bruggner R."/>
            <person name="Lawson D."/>
            <person name="Bidwell S."/>
            <person name="Joardar V."/>
            <person name="Caler E."/>
            <person name="Walenz B."/>
            <person name="Inman J."/>
            <person name="Schobel S."/>
            <person name="Galinsky K."/>
            <person name="Amedeo P."/>
            <person name="Strausberg R."/>
        </authorList>
    </citation>
    <scope>NUCLEOTIDE SEQUENCE</scope>
    <source>
        <strain evidence="17">USDA</strain>
    </source>
</reference>
<evidence type="ECO:0000256" key="5">
    <source>
        <dbReference type="ARBA" id="ARBA00022630"/>
    </source>
</evidence>
<dbReference type="FunFam" id="1.20.140.10:FF:000007">
    <property type="entry name" value="Acyl-coenzyme A oxidase"/>
    <property type="match status" value="1"/>
</dbReference>
<dbReference type="FunFam" id="2.40.110.10:FF:000005">
    <property type="entry name" value="Acyl-coenzyme A oxidase"/>
    <property type="match status" value="1"/>
</dbReference>
<evidence type="ECO:0000256" key="6">
    <source>
        <dbReference type="ARBA" id="ARBA00022827"/>
    </source>
</evidence>
<evidence type="ECO:0000256" key="2">
    <source>
        <dbReference type="ARBA" id="ARBA00004275"/>
    </source>
</evidence>
<sequence length="660" mass="75379">MDEPLIINDLPSGPLTKYRNQASFDWKKLKIYLEEKELLKYKLQFWNFVEKHPAFHQPLETLSLDDQRRLTSFRMYQVFNAKFLTWEKVASEPRLPMIIYSAMFQYDASLAIKYSLTFGLFGNTIRSLGSEKQSFFADDVDSGKIAGCFALTEISHGTNTKGMRTEAVYDPETQEFVLNSPDFEAAKCWVGNLGKCSTHAVVYAKLLTPDGKDHGHNWFVVPVRDPKTLLPYPGLTVGDMGEKIGLNGVDNGFIFFNKYRIPKDNLLNKNGKITPDGKFISKFKDRRKQIGASLGALSGGRVMIMSICVAYFSMSVTIAVRYSAVRKQFGINDEEIPVLEYQLQQWRLIPYVAVVYAFKIFSDYFTYELSWFQFKKFVGEENLDELGVEIHSISSAGKPLFSWISQRGIQECREACGGHGYLKASRLGDLRNENDANCTYEGENNVLIQQTSKWLLNLYKNLLEKKTISTPLHSADFLNNFSELLLKSFTCKTLEETSKPENIIQAYDWLVCWLLKTTFDRWQENLKKFDQFTAFNESQVYFARTMSIAFAERYVLVKFLEKATLSSLDKKLQDVLLKLCSLYGLWSLDQHMSILYQGGYCNGPNPAQFVRDGILKLCKELKVEVVSLVDVLAPPDFILNSVLGKSDAKKHLVDRVGGKK</sequence>
<dbReference type="InterPro" id="IPR002655">
    <property type="entry name" value="Acyl-CoA_oxidase_C"/>
</dbReference>
<comment type="similarity">
    <text evidence="4 11">Belongs to the acyl-CoA oxidase family.</text>
</comment>
<dbReference type="OrthoDB" id="538336at2759"/>
<dbReference type="InterPro" id="IPR012258">
    <property type="entry name" value="Acyl-CoA_oxidase"/>
</dbReference>
<dbReference type="CTD" id="8236092"/>
<dbReference type="Pfam" id="PF22924">
    <property type="entry name" value="ACOX_C_alpha1"/>
    <property type="match status" value="1"/>
</dbReference>
<reference evidence="17" key="2">
    <citation type="submission" date="2007-04" db="EMBL/GenBank/DDBJ databases">
        <title>The genome of the human body louse.</title>
        <authorList>
            <consortium name="The Human Body Louse Genome Consortium"/>
            <person name="Kirkness E."/>
            <person name="Walenz B."/>
            <person name="Hass B."/>
            <person name="Bruggner R."/>
            <person name="Strausberg R."/>
        </authorList>
    </citation>
    <scope>NUCLEOTIDE SEQUENCE</scope>
    <source>
        <strain evidence="17">USDA</strain>
    </source>
</reference>
<dbReference type="FunFam" id="1.20.140.10:FF:000010">
    <property type="entry name" value="Acyl-coenzyme A oxidase"/>
    <property type="match status" value="1"/>
</dbReference>
<evidence type="ECO:0000313" key="18">
    <source>
        <dbReference type="EnsemblMetazoa" id="PHUM320080-PA"/>
    </source>
</evidence>
<dbReference type="eggNOG" id="KOG0135">
    <property type="taxonomic scope" value="Eukaryota"/>
</dbReference>
<evidence type="ECO:0000256" key="9">
    <source>
        <dbReference type="ARBA" id="ARBA00023098"/>
    </source>
</evidence>
<dbReference type="PANTHER" id="PTHR10909">
    <property type="entry name" value="ELECTRON TRANSPORT OXIDOREDUCTASE"/>
    <property type="match status" value="1"/>
</dbReference>
<keyword evidence="9" id="KW-0443">Lipid metabolism</keyword>
<feature type="domain" description="Acyl-CoA oxidase C-alpha1" evidence="16">
    <location>
        <begin position="295"/>
        <end position="456"/>
    </location>
</feature>
<evidence type="ECO:0000256" key="13">
    <source>
        <dbReference type="PIRSR" id="PIRSR000168-2"/>
    </source>
</evidence>
<dbReference type="Gene3D" id="2.40.110.10">
    <property type="entry name" value="Butyryl-CoA Dehydrogenase, subunit A, domain 2"/>
    <property type="match status" value="1"/>
</dbReference>
<feature type="binding site" evidence="13">
    <location>
        <position position="152"/>
    </location>
    <ligand>
        <name>FAD</name>
        <dbReference type="ChEBI" id="CHEBI:57692"/>
    </ligand>
</feature>
<dbReference type="PIRSF" id="PIRSF000168">
    <property type="entry name" value="Acyl-CoA_oxidase"/>
    <property type="match status" value="1"/>
</dbReference>
<dbReference type="InterPro" id="IPR055060">
    <property type="entry name" value="ACOX_C_alpha1"/>
</dbReference>
<evidence type="ECO:0000256" key="11">
    <source>
        <dbReference type="PIRNR" id="PIRNR000168"/>
    </source>
</evidence>
<evidence type="ECO:0000256" key="10">
    <source>
        <dbReference type="ARBA" id="ARBA00023140"/>
    </source>
</evidence>
<evidence type="ECO:0000259" key="16">
    <source>
        <dbReference type="Pfam" id="PF22924"/>
    </source>
</evidence>
<evidence type="ECO:0000256" key="3">
    <source>
        <dbReference type="ARBA" id="ARBA00005189"/>
    </source>
</evidence>
<dbReference type="SUPFAM" id="SSF56645">
    <property type="entry name" value="Acyl-CoA dehydrogenase NM domain-like"/>
    <property type="match status" value="1"/>
</dbReference>
<dbReference type="RefSeq" id="XP_002427455.1">
    <property type="nucleotide sequence ID" value="XM_002427410.1"/>
</dbReference>
<accession>E0VMW1</accession>
<keyword evidence="10" id="KW-0576">Peroxisome</keyword>
<gene>
    <name evidence="18" type="primary">8236092</name>
    <name evidence="17" type="ORF">Phum_PHUM320080</name>
</gene>
<evidence type="ECO:0000259" key="15">
    <source>
        <dbReference type="Pfam" id="PF02770"/>
    </source>
</evidence>
<evidence type="ECO:0000256" key="8">
    <source>
        <dbReference type="ARBA" id="ARBA00023002"/>
    </source>
</evidence>
<keyword evidence="7" id="KW-0276">Fatty acid metabolism</keyword>
<dbReference type="EnsemblMetazoa" id="PHUM320080-RA">
    <property type="protein sequence ID" value="PHUM320080-PA"/>
    <property type="gene ID" value="PHUM320080"/>
</dbReference>
<dbReference type="GO" id="GO:0071949">
    <property type="term" value="F:FAD binding"/>
    <property type="evidence" value="ECO:0007669"/>
    <property type="project" value="InterPro"/>
</dbReference>
<evidence type="ECO:0000256" key="7">
    <source>
        <dbReference type="ARBA" id="ARBA00022832"/>
    </source>
</evidence>
<dbReference type="KEGG" id="phu:Phum_PHUM320080"/>
<dbReference type="InParanoid" id="E0VMW1"/>
<dbReference type="EMBL" id="AAZO01003717">
    <property type="status" value="NOT_ANNOTATED_CDS"/>
    <property type="molecule type" value="Genomic_DNA"/>
</dbReference>
<evidence type="ECO:0000313" key="19">
    <source>
        <dbReference type="Proteomes" id="UP000009046"/>
    </source>
</evidence>
<dbReference type="InterPro" id="IPR009100">
    <property type="entry name" value="AcylCoA_DH/oxidase_NM_dom_sf"/>
</dbReference>
<dbReference type="GO" id="GO:0005777">
    <property type="term" value="C:peroxisome"/>
    <property type="evidence" value="ECO:0007669"/>
    <property type="project" value="UniProtKB-SubCell"/>
</dbReference>
<dbReference type="EMBL" id="DS235327">
    <property type="protein sequence ID" value="EEB14717.1"/>
    <property type="molecule type" value="Genomic_DNA"/>
</dbReference>
<dbReference type="Gene3D" id="1.20.140.10">
    <property type="entry name" value="Butyryl-CoA Dehydrogenase, subunit A, domain 3"/>
    <property type="match status" value="2"/>
</dbReference>
<dbReference type="GO" id="GO:0016402">
    <property type="term" value="F:pristanoyl-CoA oxidase activity"/>
    <property type="evidence" value="ECO:0007669"/>
    <property type="project" value="TreeGrafter"/>
</dbReference>
<feature type="domain" description="Acyl-CoA oxidase/dehydrogenase middle" evidence="15">
    <location>
        <begin position="148"/>
        <end position="258"/>
    </location>
</feature>
<dbReference type="FunCoup" id="E0VMW1">
    <property type="interactions" value="636"/>
</dbReference>
<dbReference type="OMA" id="AHGTNAK"/>
<evidence type="ECO:0000256" key="4">
    <source>
        <dbReference type="ARBA" id="ARBA00006288"/>
    </source>
</evidence>
<name>E0VMW1_PEDHC</name>
<comment type="subcellular location">
    <subcellularLocation>
        <location evidence="2">Peroxisome</location>
    </subcellularLocation>
</comment>
<comment type="cofactor">
    <cofactor evidence="1">
        <name>FAD</name>
        <dbReference type="ChEBI" id="CHEBI:57692"/>
    </cofactor>
</comment>
<feature type="binding site" evidence="13">
    <location>
        <position position="191"/>
    </location>
    <ligand>
        <name>FAD</name>
        <dbReference type="ChEBI" id="CHEBI:57692"/>
    </ligand>
</feature>
<protein>
    <recommendedName>
        <fullName evidence="11">Acyl-coenzyme A oxidase</fullName>
    </recommendedName>
</protein>
<dbReference type="InterPro" id="IPR006091">
    <property type="entry name" value="Acyl-CoA_Oxase/DH_mid-dom"/>
</dbReference>
<evidence type="ECO:0000256" key="1">
    <source>
        <dbReference type="ARBA" id="ARBA00001974"/>
    </source>
</evidence>
<dbReference type="AlphaFoldDB" id="E0VMW1"/>
<reference evidence="18" key="3">
    <citation type="submission" date="2021-02" db="UniProtKB">
        <authorList>
            <consortium name="EnsemblMetazoa"/>
        </authorList>
    </citation>
    <scope>IDENTIFICATION</scope>
    <source>
        <strain evidence="18">USDA</strain>
    </source>
</reference>
<keyword evidence="8 17" id="KW-0560">Oxidoreductase</keyword>
<evidence type="ECO:0000256" key="12">
    <source>
        <dbReference type="PIRSR" id="PIRSR000168-1"/>
    </source>
</evidence>
<dbReference type="HOGENOM" id="CLU_014629_4_2_1"/>
<feature type="domain" description="Acyl-CoA oxidase C-terminal" evidence="14">
    <location>
        <begin position="500"/>
        <end position="647"/>
    </location>
</feature>
<keyword evidence="6 11" id="KW-0274">FAD</keyword>
<dbReference type="Pfam" id="PF01756">
    <property type="entry name" value="ACOX"/>
    <property type="match status" value="1"/>
</dbReference>
<dbReference type="GeneID" id="8236092"/>
<dbReference type="GO" id="GO:0005504">
    <property type="term" value="F:fatty acid binding"/>
    <property type="evidence" value="ECO:0007669"/>
    <property type="project" value="TreeGrafter"/>
</dbReference>
<keyword evidence="19" id="KW-1185">Reference proteome</keyword>
<dbReference type="VEuPathDB" id="VectorBase:PHUM320080"/>
<evidence type="ECO:0000313" key="17">
    <source>
        <dbReference type="EMBL" id="EEB14717.1"/>
    </source>
</evidence>
<organism>
    <name type="scientific">Pediculus humanus subsp. corporis</name>
    <name type="common">Body louse</name>
    <dbReference type="NCBI Taxonomy" id="121224"/>
    <lineage>
        <taxon>Eukaryota</taxon>
        <taxon>Metazoa</taxon>
        <taxon>Ecdysozoa</taxon>
        <taxon>Arthropoda</taxon>
        <taxon>Hexapoda</taxon>
        <taxon>Insecta</taxon>
        <taxon>Pterygota</taxon>
        <taxon>Neoptera</taxon>
        <taxon>Paraneoptera</taxon>
        <taxon>Psocodea</taxon>
        <taxon>Troctomorpha</taxon>
        <taxon>Phthiraptera</taxon>
        <taxon>Anoplura</taxon>
        <taxon>Pediculidae</taxon>
        <taxon>Pediculus</taxon>
    </lineage>
</organism>
<dbReference type="STRING" id="121224.E0VMW1"/>
<comment type="pathway">
    <text evidence="3">Lipid metabolism.</text>
</comment>
<dbReference type="Proteomes" id="UP000009046">
    <property type="component" value="Unassembled WGS sequence"/>
</dbReference>
<dbReference type="InterPro" id="IPR046373">
    <property type="entry name" value="Acyl-CoA_Oxase/DH_mid-dom_sf"/>
</dbReference>
<dbReference type="PANTHER" id="PTHR10909:SF390">
    <property type="entry name" value="PEROXISOMAL ACYL-COENZYME A OXIDASE 3"/>
    <property type="match status" value="1"/>
</dbReference>
<dbReference type="InterPro" id="IPR036250">
    <property type="entry name" value="AcylCo_DH-like_C"/>
</dbReference>
<dbReference type="SUPFAM" id="SSF47203">
    <property type="entry name" value="Acyl-CoA dehydrogenase C-terminal domain-like"/>
    <property type="match status" value="2"/>
</dbReference>
<evidence type="ECO:0000259" key="14">
    <source>
        <dbReference type="Pfam" id="PF01756"/>
    </source>
</evidence>
<dbReference type="GO" id="GO:0055088">
    <property type="term" value="P:lipid homeostasis"/>
    <property type="evidence" value="ECO:0007669"/>
    <property type="project" value="TreeGrafter"/>
</dbReference>
<dbReference type="Pfam" id="PF02770">
    <property type="entry name" value="Acyl-CoA_dh_M"/>
    <property type="match status" value="1"/>
</dbReference>
<keyword evidence="5 11" id="KW-0285">Flavoprotein</keyword>
<proteinExistence type="inferred from homology"/>
<dbReference type="GO" id="GO:0033540">
    <property type="term" value="P:fatty acid beta-oxidation using acyl-CoA oxidase"/>
    <property type="evidence" value="ECO:0007669"/>
    <property type="project" value="TreeGrafter"/>
</dbReference>
<feature type="active site" description="Proton acceptor" evidence="12">
    <location>
        <position position="441"/>
    </location>
</feature>